<dbReference type="AlphaFoldDB" id="A0ABD2ZHQ6"/>
<comment type="caution">
    <text evidence="2">The sequence shown here is derived from an EMBL/GenBank/DDBJ whole genome shotgun (WGS) entry which is preliminary data.</text>
</comment>
<dbReference type="PANTHER" id="PTHR20973:SF0">
    <property type="entry name" value="NON-STRUCTURAL MAINTENANCE OF CHROMOSOMES ELEMENT 1 HOMOLOG"/>
    <property type="match status" value="1"/>
</dbReference>
<keyword evidence="1" id="KW-0227">DNA damage</keyword>
<keyword evidence="1" id="KW-0233">DNA recombination</keyword>
<dbReference type="GO" id="GO:0006281">
    <property type="term" value="P:DNA repair"/>
    <property type="evidence" value="ECO:0007669"/>
    <property type="project" value="UniProtKB-UniRule"/>
</dbReference>
<comment type="subunit">
    <text evidence="1">Component of the Smc5-Smc6 complex.</text>
</comment>
<dbReference type="Pfam" id="PF07574">
    <property type="entry name" value="SMC_Nse1"/>
    <property type="match status" value="1"/>
</dbReference>
<evidence type="ECO:0000313" key="3">
    <source>
        <dbReference type="Proteomes" id="UP001630127"/>
    </source>
</evidence>
<comment type="subcellular location">
    <subcellularLocation>
        <location evidence="1">Nucleus</location>
    </subcellularLocation>
</comment>
<keyword evidence="1" id="KW-0862">Zinc</keyword>
<evidence type="ECO:0000256" key="1">
    <source>
        <dbReference type="RuleBase" id="RU368018"/>
    </source>
</evidence>
<keyword evidence="1" id="KW-0808">Transferase</keyword>
<protein>
    <recommendedName>
        <fullName evidence="1">Non-structural maintenance of chromosomes element 1 homolog</fullName>
        <ecNumber evidence="1">2.3.2.27</ecNumber>
    </recommendedName>
</protein>
<dbReference type="Gene3D" id="1.10.10.10">
    <property type="entry name" value="Winged helix-like DNA-binding domain superfamily/Winged helix DNA-binding domain"/>
    <property type="match status" value="1"/>
</dbReference>
<dbReference type="Proteomes" id="UP001630127">
    <property type="component" value="Unassembled WGS sequence"/>
</dbReference>
<accession>A0ABD2ZHQ6</accession>
<sequence>MLLSCNRRFQLEWGSQSQYTSTEISSALKNFSMAQKDRTLEEFVRDQWLCSASDGWIGLGVRSFLDLRSWFHNNEVATCQVCNEAAVKIRIVLNISSTLHYEVCFIKADALWLFVYLRSLSRPALGNLLFRYNAPLQSWPTLAGFVQYRRILTFVCQIYYSALYLLTLRLPEPVVSAIALLAFTISRLSFKVHPSLLLLSILCSCTLGECCLNEDCKIRMHHCCLKKLFSQGEVVAHGGVWWLKEKAIEEQVDDQGGSSQRLVPPDPSVRKRLRTTKAVGCNTHESNSCATSASLSSTRRFTRSFTRQSAAV</sequence>
<gene>
    <name evidence="2" type="ORF">ACH5RR_021575</name>
</gene>
<dbReference type="EC" id="2.3.2.27" evidence="1"/>
<keyword evidence="1" id="KW-0833">Ubl conjugation pathway</keyword>
<name>A0ABD2ZHQ6_9GENT</name>
<dbReference type="InterPro" id="IPR036388">
    <property type="entry name" value="WH-like_DNA-bd_sf"/>
</dbReference>
<evidence type="ECO:0000313" key="2">
    <source>
        <dbReference type="EMBL" id="KAL3518986.1"/>
    </source>
</evidence>
<dbReference type="PANTHER" id="PTHR20973">
    <property type="entry name" value="NON-SMC ELEMENT 1-RELATED"/>
    <property type="match status" value="1"/>
</dbReference>
<dbReference type="GO" id="GO:0006310">
    <property type="term" value="P:DNA recombination"/>
    <property type="evidence" value="ECO:0007669"/>
    <property type="project" value="UniProtKB-KW"/>
</dbReference>
<dbReference type="EMBL" id="JBJUIK010000009">
    <property type="protein sequence ID" value="KAL3518986.1"/>
    <property type="molecule type" value="Genomic_DNA"/>
</dbReference>
<comment type="catalytic activity">
    <reaction evidence="1">
        <text>S-ubiquitinyl-[E2 ubiquitin-conjugating enzyme]-L-cysteine + [acceptor protein]-L-lysine = [E2 ubiquitin-conjugating enzyme]-L-cysteine + N(6)-ubiquitinyl-[acceptor protein]-L-lysine.</text>
        <dbReference type="EC" id="2.3.2.27"/>
    </reaction>
</comment>
<dbReference type="GO" id="GO:0005634">
    <property type="term" value="C:nucleus"/>
    <property type="evidence" value="ECO:0007669"/>
    <property type="project" value="UniProtKB-SubCell"/>
</dbReference>
<dbReference type="GO" id="GO:0008270">
    <property type="term" value="F:zinc ion binding"/>
    <property type="evidence" value="ECO:0007669"/>
    <property type="project" value="UniProtKB-KW"/>
</dbReference>
<keyword evidence="1" id="KW-0539">Nucleus</keyword>
<keyword evidence="3" id="KW-1185">Reference proteome</keyword>
<organism evidence="2 3">
    <name type="scientific">Cinchona calisaya</name>
    <dbReference type="NCBI Taxonomy" id="153742"/>
    <lineage>
        <taxon>Eukaryota</taxon>
        <taxon>Viridiplantae</taxon>
        <taxon>Streptophyta</taxon>
        <taxon>Embryophyta</taxon>
        <taxon>Tracheophyta</taxon>
        <taxon>Spermatophyta</taxon>
        <taxon>Magnoliopsida</taxon>
        <taxon>eudicotyledons</taxon>
        <taxon>Gunneridae</taxon>
        <taxon>Pentapetalae</taxon>
        <taxon>asterids</taxon>
        <taxon>lamiids</taxon>
        <taxon>Gentianales</taxon>
        <taxon>Rubiaceae</taxon>
        <taxon>Cinchonoideae</taxon>
        <taxon>Cinchoneae</taxon>
        <taxon>Cinchona</taxon>
    </lineage>
</organism>
<keyword evidence="1" id="KW-0479">Metal-binding</keyword>
<dbReference type="InterPro" id="IPR011513">
    <property type="entry name" value="Nse1"/>
</dbReference>
<comment type="similarity">
    <text evidence="1">Belongs to the NSE1 family.</text>
</comment>
<reference evidence="2 3" key="1">
    <citation type="submission" date="2024-11" db="EMBL/GenBank/DDBJ databases">
        <title>A near-complete genome assembly of Cinchona calisaya.</title>
        <authorList>
            <person name="Lian D.C."/>
            <person name="Zhao X.W."/>
            <person name="Wei L."/>
        </authorList>
    </citation>
    <scope>NUCLEOTIDE SEQUENCE [LARGE SCALE GENOMIC DNA]</scope>
    <source>
        <tissue evidence="2">Nenye</tissue>
    </source>
</reference>
<proteinExistence type="inferred from homology"/>
<keyword evidence="1" id="KW-0234">DNA repair</keyword>
<dbReference type="GO" id="GO:0030915">
    <property type="term" value="C:Smc5-Smc6 complex"/>
    <property type="evidence" value="ECO:0007669"/>
    <property type="project" value="UniProtKB-UniRule"/>
</dbReference>
<keyword evidence="1" id="KW-0863">Zinc-finger</keyword>
<dbReference type="GO" id="GO:0061630">
    <property type="term" value="F:ubiquitin protein ligase activity"/>
    <property type="evidence" value="ECO:0007669"/>
    <property type="project" value="UniProtKB-EC"/>
</dbReference>